<dbReference type="AlphaFoldDB" id="A0A645J9C8"/>
<feature type="region of interest" description="Disordered" evidence="1">
    <location>
        <begin position="13"/>
        <end position="50"/>
    </location>
</feature>
<dbReference type="EMBL" id="VSSQ01135301">
    <property type="protein sequence ID" value="MPN60268.1"/>
    <property type="molecule type" value="Genomic_DNA"/>
</dbReference>
<evidence type="ECO:0000313" key="2">
    <source>
        <dbReference type="EMBL" id="MPN60268.1"/>
    </source>
</evidence>
<name>A0A645J9C8_9ZZZZ</name>
<protein>
    <submittedName>
        <fullName evidence="2">Uncharacterized protein</fullName>
    </submittedName>
</protein>
<evidence type="ECO:0000256" key="1">
    <source>
        <dbReference type="SAM" id="MobiDB-lite"/>
    </source>
</evidence>
<comment type="caution">
    <text evidence="2">The sequence shown here is derived from an EMBL/GenBank/DDBJ whole genome shotgun (WGS) entry which is preliminary data.</text>
</comment>
<proteinExistence type="predicted"/>
<gene>
    <name evidence="2" type="ORF">SDC9_207994</name>
</gene>
<sequence>MLGRMADLLALDSAAGSVDRVPAPQSRRLDGFSPEQPDPRVHGQNADPRLPVVKIAELGGHGRS</sequence>
<reference evidence="2" key="1">
    <citation type="submission" date="2019-08" db="EMBL/GenBank/DDBJ databases">
        <authorList>
            <person name="Kucharzyk K."/>
            <person name="Murdoch R.W."/>
            <person name="Higgins S."/>
            <person name="Loffler F."/>
        </authorList>
    </citation>
    <scope>NUCLEOTIDE SEQUENCE</scope>
</reference>
<organism evidence="2">
    <name type="scientific">bioreactor metagenome</name>
    <dbReference type="NCBI Taxonomy" id="1076179"/>
    <lineage>
        <taxon>unclassified sequences</taxon>
        <taxon>metagenomes</taxon>
        <taxon>ecological metagenomes</taxon>
    </lineage>
</organism>
<accession>A0A645J9C8</accession>